<keyword evidence="11" id="KW-1185">Reference proteome</keyword>
<dbReference type="InterPro" id="IPR044751">
    <property type="entry name" value="Ion_transp-like_CBS"/>
</dbReference>
<dbReference type="InterPro" id="IPR000644">
    <property type="entry name" value="CBS_dom"/>
</dbReference>
<comment type="function">
    <text evidence="7">Plays a role in the transport of magnesium and cobalt ions.</text>
</comment>
<feature type="domain" description="CBS" evidence="9">
    <location>
        <begin position="136"/>
        <end position="193"/>
    </location>
</feature>
<dbReference type="InterPro" id="IPR046342">
    <property type="entry name" value="CBS_dom_sf"/>
</dbReference>
<dbReference type="FunFam" id="3.10.580.10:FF:000002">
    <property type="entry name" value="Magnesium/cobalt efflux protein CorC"/>
    <property type="match status" value="1"/>
</dbReference>
<evidence type="ECO:0000256" key="5">
    <source>
        <dbReference type="ARBA" id="ARBA00023122"/>
    </source>
</evidence>
<dbReference type="InterPro" id="IPR054115">
    <property type="entry name" value="CorC_N"/>
</dbReference>
<dbReference type="CDD" id="cd04590">
    <property type="entry name" value="CBS_pair_CorC_HlyC_assoc"/>
    <property type="match status" value="1"/>
</dbReference>
<sequence length="299" mass="33426">MDPSPTPARATPGNSLTQLIDRFSTLLLREPDDRSELLKLLHGAHERNLVDAEALTIIEGAITVAEMTVRDIMVPRQQIQTISAGLPLAQTIRKTIDSGHSRLPVLGEDDDDVRGIVLAKDLLRSIGNSNFRLEDWLRPAMFIPESKPLNVLLREFRISHTHMALVIDEFGSLAGLVTIEDVLEEIVGEIEDEHDAAQLDTDIQLDASGRYRVKAQTPVDTFNEKFSCELDEREAQTIGGQIVHHLGRVPRRNESIELNGLLFRVVRADNRRLYSLMVEDLRHETSAQPIAAESSGEDH</sequence>
<evidence type="ECO:0000256" key="6">
    <source>
        <dbReference type="ARBA" id="ARBA00023285"/>
    </source>
</evidence>
<accession>A0A679HUC0</accession>
<evidence type="ECO:0000313" key="10">
    <source>
        <dbReference type="EMBL" id="BBU68564.1"/>
    </source>
</evidence>
<evidence type="ECO:0000256" key="2">
    <source>
        <dbReference type="ARBA" id="ARBA00022448"/>
    </source>
</evidence>
<dbReference type="PANTHER" id="PTHR22777">
    <property type="entry name" value="HEMOLYSIN-RELATED"/>
    <property type="match status" value="1"/>
</dbReference>
<dbReference type="SUPFAM" id="SSF54631">
    <property type="entry name" value="CBS-domain pair"/>
    <property type="match status" value="1"/>
</dbReference>
<comment type="similarity">
    <text evidence="1">Belongs to the UPF0053 family.</text>
</comment>
<dbReference type="SUPFAM" id="SSF56176">
    <property type="entry name" value="FAD-binding/transporter-associated domain-like"/>
    <property type="match status" value="1"/>
</dbReference>
<dbReference type="Gene3D" id="3.10.580.10">
    <property type="entry name" value="CBS-domain"/>
    <property type="match status" value="1"/>
</dbReference>
<dbReference type="GO" id="GO:0050660">
    <property type="term" value="F:flavin adenine dinucleotide binding"/>
    <property type="evidence" value="ECO:0007669"/>
    <property type="project" value="InterPro"/>
</dbReference>
<evidence type="ECO:0000256" key="1">
    <source>
        <dbReference type="ARBA" id="ARBA00006337"/>
    </source>
</evidence>
<dbReference type="PANTHER" id="PTHR22777:SF27">
    <property type="entry name" value="MAGNESIUM AND COBALT EFFLUX PROTEIN CORC"/>
    <property type="match status" value="1"/>
</dbReference>
<protein>
    <recommendedName>
        <fullName evidence="8">Magnesium and cobalt efflux protein CorC</fullName>
    </recommendedName>
</protein>
<gene>
    <name evidence="10" type="primary">corC</name>
    <name evidence="10" type="ORF">ICHIAU1_08470</name>
</gene>
<dbReference type="Pfam" id="PF00571">
    <property type="entry name" value="CBS"/>
    <property type="match status" value="2"/>
</dbReference>
<keyword evidence="4" id="KW-0460">Magnesium</keyword>
<evidence type="ECO:0000313" key="11">
    <source>
        <dbReference type="Proteomes" id="UP000463961"/>
    </source>
</evidence>
<evidence type="ECO:0000256" key="4">
    <source>
        <dbReference type="ARBA" id="ARBA00022842"/>
    </source>
</evidence>
<reference evidence="11" key="1">
    <citation type="submission" date="2020-01" db="EMBL/GenBank/DDBJ databases">
        <title>Phosphoaccumulans saitamaens gen. nov., sp. nov., a polyphosphate accumulating bacterium isolated from surface river water.</title>
        <authorList>
            <person name="Watanabe K."/>
            <person name="Suda W."/>
        </authorList>
    </citation>
    <scope>NUCLEOTIDE SEQUENCE [LARGE SCALE GENOMIC DNA]</scope>
    <source>
        <strain evidence="11">ICHIAU1</strain>
    </source>
</reference>
<evidence type="ECO:0000256" key="3">
    <source>
        <dbReference type="ARBA" id="ARBA00022737"/>
    </source>
</evidence>
<dbReference type="RefSeq" id="WP_162050654.1">
    <property type="nucleotide sequence ID" value="NZ_AP019011.1"/>
</dbReference>
<dbReference type="Proteomes" id="UP000463961">
    <property type="component" value="Chromosome"/>
</dbReference>
<keyword evidence="5" id="KW-0129">CBS domain</keyword>
<evidence type="ECO:0000256" key="7">
    <source>
        <dbReference type="ARBA" id="ARBA00037273"/>
    </source>
</evidence>
<organism evidence="10 11">
    <name type="scientific">Fluviibacter phosphoraccumulans</name>
    <dbReference type="NCBI Taxonomy" id="1751046"/>
    <lineage>
        <taxon>Bacteria</taxon>
        <taxon>Pseudomonadati</taxon>
        <taxon>Pseudomonadota</taxon>
        <taxon>Betaproteobacteria</taxon>
        <taxon>Rhodocyclales</taxon>
        <taxon>Fluviibacteraceae</taxon>
        <taxon>Fluviibacter</taxon>
    </lineage>
</organism>
<keyword evidence="2" id="KW-0813">Transport</keyword>
<dbReference type="EMBL" id="AP022345">
    <property type="protein sequence ID" value="BBU68564.1"/>
    <property type="molecule type" value="Genomic_DNA"/>
</dbReference>
<evidence type="ECO:0000256" key="8">
    <source>
        <dbReference type="ARBA" id="ARBA00040729"/>
    </source>
</evidence>
<keyword evidence="6" id="KW-0170">Cobalt</keyword>
<keyword evidence="3" id="KW-0677">Repeat</keyword>
<dbReference type="InterPro" id="IPR005170">
    <property type="entry name" value="Transptr-assoc_dom"/>
</dbReference>
<proteinExistence type="inferred from homology"/>
<dbReference type="Pfam" id="PF21917">
    <property type="entry name" value="NMB0537_N"/>
    <property type="match status" value="1"/>
</dbReference>
<dbReference type="GO" id="GO:0005886">
    <property type="term" value="C:plasma membrane"/>
    <property type="evidence" value="ECO:0007669"/>
    <property type="project" value="TreeGrafter"/>
</dbReference>
<dbReference type="InterPro" id="IPR036318">
    <property type="entry name" value="FAD-bd_PCMH-like_sf"/>
</dbReference>
<dbReference type="AlphaFoldDB" id="A0A679HUC0"/>
<dbReference type="SMART" id="SM00116">
    <property type="entry name" value="CBS"/>
    <property type="match status" value="2"/>
</dbReference>
<name>A0A679HUC0_9RHOO</name>
<dbReference type="OrthoDB" id="9798188at2"/>
<dbReference type="InterPro" id="IPR016169">
    <property type="entry name" value="FAD-bd_PCMH_sub2"/>
</dbReference>
<feature type="domain" description="CBS" evidence="9">
    <location>
        <begin position="73"/>
        <end position="133"/>
    </location>
</feature>
<dbReference type="Gene3D" id="3.30.465.10">
    <property type="match status" value="1"/>
</dbReference>
<dbReference type="PROSITE" id="PS51371">
    <property type="entry name" value="CBS"/>
    <property type="match status" value="2"/>
</dbReference>
<dbReference type="Pfam" id="PF03471">
    <property type="entry name" value="CorC_HlyC"/>
    <property type="match status" value="1"/>
</dbReference>
<dbReference type="SMART" id="SM01091">
    <property type="entry name" value="CorC_HlyC"/>
    <property type="match status" value="1"/>
</dbReference>
<evidence type="ECO:0000259" key="9">
    <source>
        <dbReference type="PROSITE" id="PS51371"/>
    </source>
</evidence>